<keyword evidence="1" id="KW-0677">Repeat</keyword>
<dbReference type="AlphaFoldDB" id="A0A517Z2R5"/>
<proteinExistence type="predicted"/>
<dbReference type="SMART" id="SM00116">
    <property type="entry name" value="CBS"/>
    <property type="match status" value="2"/>
</dbReference>
<dbReference type="PANTHER" id="PTHR48108">
    <property type="entry name" value="CBS DOMAIN-CONTAINING PROTEIN CBSX2, CHLOROPLASTIC"/>
    <property type="match status" value="1"/>
</dbReference>
<accession>A0A517Z2R5</accession>
<dbReference type="OrthoDB" id="9790355at2"/>
<dbReference type="PANTHER" id="PTHR48108:SF26">
    <property type="entry name" value="CBS DOMAIN-CONTAINING PROTEIN DDB_G0289609"/>
    <property type="match status" value="1"/>
</dbReference>
<dbReference type="InterPro" id="IPR046342">
    <property type="entry name" value="CBS_dom_sf"/>
</dbReference>
<dbReference type="InterPro" id="IPR051462">
    <property type="entry name" value="CBS_domain-containing"/>
</dbReference>
<evidence type="ECO:0000256" key="1">
    <source>
        <dbReference type="ARBA" id="ARBA00022737"/>
    </source>
</evidence>
<dbReference type="Pfam" id="PF00571">
    <property type="entry name" value="CBS"/>
    <property type="match status" value="2"/>
</dbReference>
<evidence type="ECO:0000256" key="2">
    <source>
        <dbReference type="PROSITE-ProRule" id="PRU00703"/>
    </source>
</evidence>
<dbReference type="SUPFAM" id="SSF54631">
    <property type="entry name" value="CBS-domain pair"/>
    <property type="match status" value="1"/>
</dbReference>
<dbReference type="Proteomes" id="UP000320496">
    <property type="component" value="Chromosome"/>
</dbReference>
<organism evidence="4 5">
    <name type="scientific">Maioricimonas rarisocia</name>
    <dbReference type="NCBI Taxonomy" id="2528026"/>
    <lineage>
        <taxon>Bacteria</taxon>
        <taxon>Pseudomonadati</taxon>
        <taxon>Planctomycetota</taxon>
        <taxon>Planctomycetia</taxon>
        <taxon>Planctomycetales</taxon>
        <taxon>Planctomycetaceae</taxon>
        <taxon>Maioricimonas</taxon>
    </lineage>
</organism>
<feature type="domain" description="CBS" evidence="3">
    <location>
        <begin position="73"/>
        <end position="128"/>
    </location>
</feature>
<dbReference type="EMBL" id="CP036275">
    <property type="protein sequence ID" value="QDU36755.1"/>
    <property type="molecule type" value="Genomic_DNA"/>
</dbReference>
<evidence type="ECO:0000313" key="4">
    <source>
        <dbReference type="EMBL" id="QDU36755.1"/>
    </source>
</evidence>
<name>A0A517Z2R5_9PLAN</name>
<dbReference type="RefSeq" id="WP_145367387.1">
    <property type="nucleotide sequence ID" value="NZ_CP036275.1"/>
</dbReference>
<evidence type="ECO:0000313" key="5">
    <source>
        <dbReference type="Proteomes" id="UP000320496"/>
    </source>
</evidence>
<dbReference type="Gene3D" id="3.10.580.10">
    <property type="entry name" value="CBS-domain"/>
    <property type="match status" value="1"/>
</dbReference>
<evidence type="ECO:0000259" key="3">
    <source>
        <dbReference type="PROSITE" id="PS51371"/>
    </source>
</evidence>
<gene>
    <name evidence="4" type="ORF">Mal4_10530</name>
</gene>
<keyword evidence="5" id="KW-1185">Reference proteome</keyword>
<dbReference type="KEGG" id="mri:Mal4_10530"/>
<keyword evidence="2" id="KW-0129">CBS domain</keyword>
<keyword evidence="4" id="KW-0413">Isomerase</keyword>
<dbReference type="GO" id="GO:0016853">
    <property type="term" value="F:isomerase activity"/>
    <property type="evidence" value="ECO:0007669"/>
    <property type="project" value="UniProtKB-KW"/>
</dbReference>
<feature type="domain" description="CBS" evidence="3">
    <location>
        <begin position="9"/>
        <end position="67"/>
    </location>
</feature>
<dbReference type="PROSITE" id="PS51371">
    <property type="entry name" value="CBS"/>
    <property type="match status" value="2"/>
</dbReference>
<sequence length="166" mass="17942">MAGSVEMVMTTGFTATPADRSLREAARELTLSAHSDLYVIDTAGLLIGIVTDYDLVKHAVNGGNWNLPVERLMTSPGVMFTPDQPLLEVAAIFRQQSLARAPVVREDRPIGSICRRDLLCSLIGDVLSGAVSVDPAADEISHIVPPPHYLTRLARRDQEAGAKSHE</sequence>
<dbReference type="InterPro" id="IPR000644">
    <property type="entry name" value="CBS_dom"/>
</dbReference>
<reference evidence="4 5" key="1">
    <citation type="submission" date="2019-02" db="EMBL/GenBank/DDBJ databases">
        <title>Deep-cultivation of Planctomycetes and their phenomic and genomic characterization uncovers novel biology.</title>
        <authorList>
            <person name="Wiegand S."/>
            <person name="Jogler M."/>
            <person name="Boedeker C."/>
            <person name="Pinto D."/>
            <person name="Vollmers J."/>
            <person name="Rivas-Marin E."/>
            <person name="Kohn T."/>
            <person name="Peeters S.H."/>
            <person name="Heuer A."/>
            <person name="Rast P."/>
            <person name="Oberbeckmann S."/>
            <person name="Bunk B."/>
            <person name="Jeske O."/>
            <person name="Meyerdierks A."/>
            <person name="Storesund J.E."/>
            <person name="Kallscheuer N."/>
            <person name="Luecker S."/>
            <person name="Lage O.M."/>
            <person name="Pohl T."/>
            <person name="Merkel B.J."/>
            <person name="Hornburger P."/>
            <person name="Mueller R.-W."/>
            <person name="Bruemmer F."/>
            <person name="Labrenz M."/>
            <person name="Spormann A.M."/>
            <person name="Op den Camp H."/>
            <person name="Overmann J."/>
            <person name="Amann R."/>
            <person name="Jetten M.S.M."/>
            <person name="Mascher T."/>
            <person name="Medema M.H."/>
            <person name="Devos D.P."/>
            <person name="Kaster A.-K."/>
            <person name="Ovreas L."/>
            <person name="Rohde M."/>
            <person name="Galperin M.Y."/>
            <person name="Jogler C."/>
        </authorList>
    </citation>
    <scope>NUCLEOTIDE SEQUENCE [LARGE SCALE GENOMIC DNA]</scope>
    <source>
        <strain evidence="4 5">Mal4</strain>
    </source>
</reference>
<protein>
    <submittedName>
        <fullName evidence="4">D-arabinose 5-phosphate isomerase</fullName>
    </submittedName>
</protein>